<feature type="region of interest" description="Disordered" evidence="1">
    <location>
        <begin position="33"/>
        <end position="133"/>
    </location>
</feature>
<dbReference type="EMBL" id="JAMTCO010000006">
    <property type="protein sequence ID" value="MCP2270107.1"/>
    <property type="molecule type" value="Genomic_DNA"/>
</dbReference>
<dbReference type="InterPro" id="IPR057561">
    <property type="entry name" value="NADase_transloc"/>
</dbReference>
<keyword evidence="2" id="KW-1133">Transmembrane helix</keyword>
<dbReference type="RefSeq" id="WP_253887094.1">
    <property type="nucleotide sequence ID" value="NZ_BAAAVB010000013.1"/>
</dbReference>
<accession>A0ABT1IBU9</accession>
<feature type="compositionally biased region" description="Low complexity" evidence="1">
    <location>
        <begin position="298"/>
        <end position="313"/>
    </location>
</feature>
<reference evidence="4 5" key="1">
    <citation type="submission" date="2022-06" db="EMBL/GenBank/DDBJ databases">
        <title>Genomic Encyclopedia of Archaeal and Bacterial Type Strains, Phase II (KMG-II): from individual species to whole genera.</title>
        <authorList>
            <person name="Goeker M."/>
        </authorList>
    </citation>
    <scope>NUCLEOTIDE SEQUENCE [LARGE SCALE GENOMIC DNA]</scope>
    <source>
        <strain evidence="4 5">DSM 44255</strain>
    </source>
</reference>
<evidence type="ECO:0000259" key="3">
    <source>
        <dbReference type="Pfam" id="PF13240"/>
    </source>
</evidence>
<dbReference type="Pfam" id="PF13240">
    <property type="entry name" value="Zn_Ribbon_1"/>
    <property type="match status" value="1"/>
</dbReference>
<gene>
    <name evidence="4" type="ORF">LV75_002608</name>
</gene>
<keyword evidence="2" id="KW-0472">Membrane</keyword>
<dbReference type="NCBIfam" id="NF047619">
    <property type="entry name" value="NADase_discoid"/>
    <property type="match status" value="1"/>
</dbReference>
<comment type="caution">
    <text evidence="4">The sequence shown here is derived from an EMBL/GenBank/DDBJ whole genome shotgun (WGS) entry which is preliminary data.</text>
</comment>
<evidence type="ECO:0000256" key="2">
    <source>
        <dbReference type="SAM" id="Phobius"/>
    </source>
</evidence>
<evidence type="ECO:0000313" key="4">
    <source>
        <dbReference type="EMBL" id="MCP2270107.1"/>
    </source>
</evidence>
<dbReference type="InterPro" id="IPR026870">
    <property type="entry name" value="Zinc_ribbon_dom"/>
</dbReference>
<organism evidence="4 5">
    <name type="scientific">Actinokineospora diospyrosa</name>
    <dbReference type="NCBI Taxonomy" id="103728"/>
    <lineage>
        <taxon>Bacteria</taxon>
        <taxon>Bacillati</taxon>
        <taxon>Actinomycetota</taxon>
        <taxon>Actinomycetes</taxon>
        <taxon>Pseudonocardiales</taxon>
        <taxon>Pseudonocardiaceae</taxon>
        <taxon>Actinokineospora</taxon>
    </lineage>
</organism>
<evidence type="ECO:0000313" key="5">
    <source>
        <dbReference type="Proteomes" id="UP001205185"/>
    </source>
</evidence>
<proteinExistence type="predicted"/>
<keyword evidence="2" id="KW-0812">Transmembrane</keyword>
<feature type="domain" description="Zinc-ribbon" evidence="3">
    <location>
        <begin position="139"/>
        <end position="160"/>
    </location>
</feature>
<feature type="compositionally biased region" description="Low complexity" evidence="1">
    <location>
        <begin position="41"/>
        <end position="62"/>
    </location>
</feature>
<dbReference type="Proteomes" id="UP001205185">
    <property type="component" value="Unassembled WGS sequence"/>
</dbReference>
<keyword evidence="5" id="KW-1185">Reference proteome</keyword>
<feature type="transmembrane region" description="Helical" evidence="2">
    <location>
        <begin position="185"/>
        <end position="206"/>
    </location>
</feature>
<evidence type="ECO:0000256" key="1">
    <source>
        <dbReference type="SAM" id="MobiDB-lite"/>
    </source>
</evidence>
<feature type="region of interest" description="Disordered" evidence="1">
    <location>
        <begin position="298"/>
        <end position="326"/>
    </location>
</feature>
<dbReference type="Gene3D" id="2.60.120.260">
    <property type="entry name" value="Galactose-binding domain-like"/>
    <property type="match status" value="1"/>
</dbReference>
<protein>
    <submittedName>
        <fullName evidence="4">Zinc-ribbon domain</fullName>
    </submittedName>
</protein>
<name>A0ABT1IBU9_9PSEU</name>
<sequence length="362" mass="37796">MSTRPCPVCGSTVEDTDDFCGNCGTYLGWSANPTTPPAGPAPSDAPVADTASAEPAPADAAPVTPPQAPLTGTAPRDGVAEDRPVDLSPVESTPAAPPPPEPVPVKQAEDTAPVLPGKPIAPRPTATTTVTTAVEGPPCPNCGTPNPPDRRFCRRCATPLTPQDATSAAAAKRRRWSWHGDRSRWLRALVALLVIIALVVVGILLYPKLDDAVQDIRDRLATPAPIAPRTVTATAELPDHPAKAAADGLSNRYWGTPAPGAQATFTFAEPFRLLSVVIHTGPTAERDRFAEQARPTALTLTTTSSDGSTRSTPITLADEPGPQRTDLGISDVAEVRLEIRASAGLGGGNHIALGEVEFFRRP</sequence>